<accession>A0A835HNZ9</accession>
<sequence length="251" mass="27649">MEKLSSLVRELRERIAASTSSNGGTEDNEPLEIRFRSVLPNLPHAYVLPSANEREVIAVLKLLSHTARNFPGVFYHGKANAVLPVIGRILPFFAEPAFMPKDGPGILIDITDKPRWQLFATWTIKIMSKCLTEGTLYVEGLINASFVSSACALLCYGDATLHMSGGPGDWRVSITLLCVLKLEVCNIECLAGVAGRIDDRSERFGSMLRKMQFVILPWVLALLHRDSSCSDDVVELTTTDLIGVFSQSLPK</sequence>
<name>A0A835HNZ9_9MAGN</name>
<proteinExistence type="predicted"/>
<keyword evidence="2" id="KW-1185">Reference proteome</keyword>
<dbReference type="Proteomes" id="UP000631114">
    <property type="component" value="Unassembled WGS sequence"/>
</dbReference>
<dbReference type="OrthoDB" id="381190at2759"/>
<gene>
    <name evidence="1" type="ORF">IFM89_020376</name>
</gene>
<comment type="caution">
    <text evidence="1">The sequence shown here is derived from an EMBL/GenBank/DDBJ whole genome shotgun (WGS) entry which is preliminary data.</text>
</comment>
<dbReference type="AlphaFoldDB" id="A0A835HNZ9"/>
<organism evidence="1 2">
    <name type="scientific">Coptis chinensis</name>
    <dbReference type="NCBI Taxonomy" id="261450"/>
    <lineage>
        <taxon>Eukaryota</taxon>
        <taxon>Viridiplantae</taxon>
        <taxon>Streptophyta</taxon>
        <taxon>Embryophyta</taxon>
        <taxon>Tracheophyta</taxon>
        <taxon>Spermatophyta</taxon>
        <taxon>Magnoliopsida</taxon>
        <taxon>Ranunculales</taxon>
        <taxon>Ranunculaceae</taxon>
        <taxon>Coptidoideae</taxon>
        <taxon>Coptis</taxon>
    </lineage>
</organism>
<protein>
    <submittedName>
        <fullName evidence="1">Uncharacterized protein</fullName>
    </submittedName>
</protein>
<evidence type="ECO:0000313" key="2">
    <source>
        <dbReference type="Proteomes" id="UP000631114"/>
    </source>
</evidence>
<reference evidence="1 2" key="1">
    <citation type="submission" date="2020-10" db="EMBL/GenBank/DDBJ databases">
        <title>The Coptis chinensis genome and diversification of protoberbering-type alkaloids.</title>
        <authorList>
            <person name="Wang B."/>
            <person name="Shu S."/>
            <person name="Song C."/>
            <person name="Liu Y."/>
        </authorList>
    </citation>
    <scope>NUCLEOTIDE SEQUENCE [LARGE SCALE GENOMIC DNA]</scope>
    <source>
        <strain evidence="1">HL-2020</strain>
        <tissue evidence="1">Leaf</tissue>
    </source>
</reference>
<dbReference type="EMBL" id="JADFTS010000006">
    <property type="protein sequence ID" value="KAF9601548.1"/>
    <property type="molecule type" value="Genomic_DNA"/>
</dbReference>
<evidence type="ECO:0000313" key="1">
    <source>
        <dbReference type="EMBL" id="KAF9601548.1"/>
    </source>
</evidence>